<dbReference type="InterPro" id="IPR009305">
    <property type="entry name" value="Mpo1-like"/>
</dbReference>
<reference evidence="2 3" key="1">
    <citation type="journal article" date="2017" name="Mycologia">
        <title>Bifiguratus adelaidae, gen. et sp. nov., a new member of Mucoromycotina in endophytic and soil-dwelling habitats.</title>
        <authorList>
            <person name="Torres-Cruz T.J."/>
            <person name="Billingsley Tobias T.L."/>
            <person name="Almatruk M."/>
            <person name="Hesse C."/>
            <person name="Kuske C.R."/>
            <person name="Desiro A."/>
            <person name="Benucci G.M."/>
            <person name="Bonito G."/>
            <person name="Stajich J.E."/>
            <person name="Dunlap C."/>
            <person name="Arnold A.E."/>
            <person name="Porras-Alfaro A."/>
        </authorList>
    </citation>
    <scope>NUCLEOTIDE SEQUENCE [LARGE SCALE GENOMIC DNA]</scope>
    <source>
        <strain evidence="2 3">AZ0501</strain>
    </source>
</reference>
<feature type="transmembrane region" description="Helical" evidence="1">
    <location>
        <begin position="103"/>
        <end position="125"/>
    </location>
</feature>
<keyword evidence="1" id="KW-0812">Transmembrane</keyword>
<evidence type="ECO:0000313" key="2">
    <source>
        <dbReference type="EMBL" id="OZJ02552.1"/>
    </source>
</evidence>
<feature type="transmembrane region" description="Helical" evidence="1">
    <location>
        <begin position="69"/>
        <end position="91"/>
    </location>
</feature>
<dbReference type="AlphaFoldDB" id="A0A261XW14"/>
<name>A0A261XW14_9FUNG</name>
<proteinExistence type="predicted"/>
<protein>
    <recommendedName>
        <fullName evidence="4">DUF962-domain-containing protein</fullName>
    </recommendedName>
</protein>
<gene>
    <name evidence="2" type="ORF">BZG36_04502</name>
</gene>
<dbReference type="GO" id="GO:0005783">
    <property type="term" value="C:endoplasmic reticulum"/>
    <property type="evidence" value="ECO:0007669"/>
    <property type="project" value="TreeGrafter"/>
</dbReference>
<keyword evidence="3" id="KW-1185">Reference proteome</keyword>
<dbReference type="GO" id="GO:0016020">
    <property type="term" value="C:membrane"/>
    <property type="evidence" value="ECO:0007669"/>
    <property type="project" value="GOC"/>
</dbReference>
<keyword evidence="1" id="KW-1133">Transmembrane helix</keyword>
<dbReference type="PANTHER" id="PTHR28026:SF9">
    <property type="entry name" value="2-HYDROXY-PALMITIC ACID DIOXYGENASE MPO1"/>
    <property type="match status" value="1"/>
</dbReference>
<dbReference type="EMBL" id="MVBO01000144">
    <property type="protein sequence ID" value="OZJ02552.1"/>
    <property type="molecule type" value="Genomic_DNA"/>
</dbReference>
<dbReference type="OrthoDB" id="2124888at2759"/>
<dbReference type="Proteomes" id="UP000242875">
    <property type="component" value="Unassembled WGS sequence"/>
</dbReference>
<evidence type="ECO:0000256" key="1">
    <source>
        <dbReference type="SAM" id="Phobius"/>
    </source>
</evidence>
<evidence type="ECO:0000313" key="3">
    <source>
        <dbReference type="Proteomes" id="UP000242875"/>
    </source>
</evidence>
<evidence type="ECO:0008006" key="4">
    <source>
        <dbReference type="Google" id="ProtNLM"/>
    </source>
</evidence>
<dbReference type="Pfam" id="PF06127">
    <property type="entry name" value="Mpo1-like"/>
    <property type="match status" value="1"/>
</dbReference>
<dbReference type="GO" id="GO:0046521">
    <property type="term" value="P:sphingoid catabolic process"/>
    <property type="evidence" value="ECO:0007669"/>
    <property type="project" value="TreeGrafter"/>
</dbReference>
<dbReference type="PANTHER" id="PTHR28026">
    <property type="entry name" value="DUF962 DOMAIN PROTEIN (AFU_ORTHOLOGUE AFUA_8G05310)"/>
    <property type="match status" value="1"/>
</dbReference>
<accession>A0A261XW14</accession>
<sequence>MSGLFDLKHQLFVYGAHHHNKVNVFIHIVCIPLILWTSLVFSATTGPLVKTSLSLVEPNLAFFGMVVYAAYYLALDPVAGLIATPILFYCVRTATNFLHTQHHAVTIALAIHVFSWIAQFVGHGVYEKRKPKLLDNLVQALILAPYFVLFEILFFLGYRPKLHAEWQADVEKDVRAFWAKKKQA</sequence>
<comment type="caution">
    <text evidence="2">The sequence shown here is derived from an EMBL/GenBank/DDBJ whole genome shotgun (WGS) entry which is preliminary data.</text>
</comment>
<feature type="transmembrane region" description="Helical" evidence="1">
    <location>
        <begin position="137"/>
        <end position="158"/>
    </location>
</feature>
<organism evidence="2 3">
    <name type="scientific">Bifiguratus adelaidae</name>
    <dbReference type="NCBI Taxonomy" id="1938954"/>
    <lineage>
        <taxon>Eukaryota</taxon>
        <taxon>Fungi</taxon>
        <taxon>Fungi incertae sedis</taxon>
        <taxon>Mucoromycota</taxon>
        <taxon>Mucoromycotina</taxon>
        <taxon>Endogonomycetes</taxon>
        <taxon>Endogonales</taxon>
        <taxon>Endogonales incertae sedis</taxon>
        <taxon>Bifiguratus</taxon>
    </lineage>
</organism>
<keyword evidence="1" id="KW-0472">Membrane</keyword>
<feature type="transmembrane region" description="Helical" evidence="1">
    <location>
        <begin position="24"/>
        <end position="49"/>
    </location>
</feature>